<evidence type="ECO:0000313" key="3">
    <source>
        <dbReference type="Proteomes" id="UP000092508"/>
    </source>
</evidence>
<sequence length="92" mass="10355">MSQINTPQLTADDLDDPKNRDDMHVIRDAEDDAALSASHIATPEEGLTPMHRQNINESRVDEVLVEDAMNKDRYSDIRDIADSEAIDLSFDD</sequence>
<comment type="caution">
    <text evidence="2">The sequence shown here is derived from an EMBL/GenBank/DDBJ whole genome shotgun (WGS) entry which is preliminary data.</text>
</comment>
<accession>A0A1B8QBH9</accession>
<dbReference type="AlphaFoldDB" id="A0A1B8QBH9"/>
<feature type="region of interest" description="Disordered" evidence="1">
    <location>
        <begin position="1"/>
        <end position="21"/>
    </location>
</feature>
<name>A0A1B8QBH9_9GAMM</name>
<protein>
    <submittedName>
        <fullName evidence="2">Uncharacterized protein</fullName>
    </submittedName>
</protein>
<dbReference type="STRING" id="34059.A9308_07295"/>
<dbReference type="RefSeq" id="WP_067237004.1">
    <property type="nucleotide sequence ID" value="NZ_CP171125.1"/>
</dbReference>
<dbReference type="EMBL" id="LZMZ01000025">
    <property type="protein sequence ID" value="OBX77113.1"/>
    <property type="molecule type" value="Genomic_DNA"/>
</dbReference>
<evidence type="ECO:0000313" key="2">
    <source>
        <dbReference type="EMBL" id="OBX77113.1"/>
    </source>
</evidence>
<evidence type="ECO:0000256" key="1">
    <source>
        <dbReference type="SAM" id="MobiDB-lite"/>
    </source>
</evidence>
<dbReference type="Proteomes" id="UP000092508">
    <property type="component" value="Unassembled WGS sequence"/>
</dbReference>
<gene>
    <name evidence="2" type="ORF">A9308_07295</name>
</gene>
<proteinExistence type="predicted"/>
<dbReference type="OrthoDB" id="6658403at2"/>
<reference evidence="2 3" key="1">
    <citation type="submission" date="2016-06" db="EMBL/GenBank/DDBJ databases">
        <title>Draft genome of Moraxella atlantae CCUG 66109.</title>
        <authorList>
            <person name="Salva-Serra F."/>
            <person name="Engstrom-Jakobsson H."/>
            <person name="Thorell K."/>
            <person name="Gonzales-Siles L."/>
            <person name="Karlsson R."/>
            <person name="Boulund F."/>
            <person name="Engstrand L."/>
            <person name="Kristiansson E."/>
            <person name="Moore E."/>
        </authorList>
    </citation>
    <scope>NUCLEOTIDE SEQUENCE [LARGE SCALE GENOMIC DNA]</scope>
    <source>
        <strain evidence="2 3">CCUG 66109</strain>
    </source>
</reference>
<organism evidence="2 3">
    <name type="scientific">Faucicola atlantae</name>
    <dbReference type="NCBI Taxonomy" id="34059"/>
    <lineage>
        <taxon>Bacteria</taxon>
        <taxon>Pseudomonadati</taxon>
        <taxon>Pseudomonadota</taxon>
        <taxon>Gammaproteobacteria</taxon>
        <taxon>Moraxellales</taxon>
        <taxon>Moraxellaceae</taxon>
        <taxon>Faucicola</taxon>
    </lineage>
</organism>